<dbReference type="EMBL" id="MN740857">
    <property type="protein sequence ID" value="QHU15446.1"/>
    <property type="molecule type" value="Genomic_DNA"/>
</dbReference>
<evidence type="ECO:0000313" key="1">
    <source>
        <dbReference type="EMBL" id="QHU15446.1"/>
    </source>
</evidence>
<accession>A0A6C0KE84</accession>
<dbReference type="AlphaFoldDB" id="A0A6C0KE84"/>
<reference evidence="1" key="1">
    <citation type="journal article" date="2020" name="Nature">
        <title>Giant virus diversity and host interactions through global metagenomics.</title>
        <authorList>
            <person name="Schulz F."/>
            <person name="Roux S."/>
            <person name="Paez-Espino D."/>
            <person name="Jungbluth S."/>
            <person name="Walsh D.A."/>
            <person name="Denef V.J."/>
            <person name="McMahon K.D."/>
            <person name="Konstantinidis K.T."/>
            <person name="Eloe-Fadrosh E.A."/>
            <person name="Kyrpides N.C."/>
            <person name="Woyke T."/>
        </authorList>
    </citation>
    <scope>NUCLEOTIDE SEQUENCE</scope>
    <source>
        <strain evidence="1">GVMAG-S-1103017-68</strain>
    </source>
</reference>
<protein>
    <submittedName>
        <fullName evidence="1">Uncharacterized protein</fullName>
    </submittedName>
</protein>
<proteinExistence type="predicted"/>
<name>A0A6C0KE84_9ZZZZ</name>
<organism evidence="1">
    <name type="scientific">viral metagenome</name>
    <dbReference type="NCBI Taxonomy" id="1070528"/>
    <lineage>
        <taxon>unclassified sequences</taxon>
        <taxon>metagenomes</taxon>
        <taxon>organismal metagenomes</taxon>
    </lineage>
</organism>
<sequence length="136" mass="15894">MRKRKGACYYQRLYRDVTGKTPEDGAPVDVGWLRERIRQAKKARFVTQTLVGCKSKHQLREDPSDEIAHVLHTTGYPLWITRSMVGFWAAVFYRRCHGKLYKHCPGRKVPLRFPPDGFVCDRKRVVRFSSDVVLLE</sequence>